<dbReference type="InterPro" id="IPR005094">
    <property type="entry name" value="Endonuclease_MobA/VirD2"/>
</dbReference>
<dbReference type="Pfam" id="PF03432">
    <property type="entry name" value="Relaxase"/>
    <property type="match status" value="1"/>
</dbReference>
<keyword evidence="1" id="KW-0175">Coiled coil</keyword>
<comment type="caution">
    <text evidence="3">The sequence shown here is derived from an EMBL/GenBank/DDBJ whole genome shotgun (WGS) entry which is preliminary data.</text>
</comment>
<protein>
    <submittedName>
        <fullName evidence="3">Relaxase</fullName>
    </submittedName>
</protein>
<feature type="domain" description="MobA/VirD2-like nuclease" evidence="2">
    <location>
        <begin position="99"/>
        <end position="185"/>
    </location>
</feature>
<evidence type="ECO:0000256" key="1">
    <source>
        <dbReference type="SAM" id="Coils"/>
    </source>
</evidence>
<dbReference type="Proteomes" id="UP000292583">
    <property type="component" value="Unassembled WGS sequence"/>
</dbReference>
<dbReference type="EMBL" id="QPGR01000015">
    <property type="protein sequence ID" value="TBR79556.1"/>
    <property type="molecule type" value="Genomic_DNA"/>
</dbReference>
<dbReference type="OrthoDB" id="5362551at2"/>
<name>A0A4Q9JTD7_9BACT</name>
<proteinExistence type="predicted"/>
<reference evidence="3 4" key="1">
    <citation type="submission" date="2018-07" db="EMBL/GenBank/DDBJ databases">
        <title>Campylobacter zealandensis sp. nov., isolated from birds and water in New Zealand.</title>
        <authorList>
            <person name="Wilkinson D.A."/>
            <person name="Biggs P.J."/>
            <person name="French N.P."/>
            <person name="Midwinter A.C."/>
        </authorList>
    </citation>
    <scope>NUCLEOTIDE SEQUENCE [LARGE SCALE GENOMIC DNA]</scope>
    <source>
        <strain evidence="3 4">B423b</strain>
    </source>
</reference>
<dbReference type="Gene3D" id="3.30.930.30">
    <property type="match status" value="1"/>
</dbReference>
<gene>
    <name evidence="3" type="ORF">DU473_07125</name>
</gene>
<sequence>MKKSFDEYWEEIQKIKKASSVIKDNYKRNKIFNNFVNSYSIKHNINNINQTTYSKQAVVKLCSNLSKDGAKRAIDYILNSADTPYLVNEKGEEILTEDVIKDWKIDFSNQKNAKDAWHLIFSIKENPTEKNLEILKKSVKETMDNNFFGYKYVMAIHTHQNNPHIHIVLNKRNILTKKKIHFNTKDDIKDFWNDVRSNFSMSLSSKGLHYHNQTSYEKDLDRKYQKIKSTLYLDEMDTKKDLSDMILNIIKKESKKLENKKSKIDILNNESLELKKNRLDLINLFNQYKKKNNKKYFKLGKELKKVSDDLNKIDLKILSEIKETQKIDEKISLLNKELDKYNYQNIVDTKNLKNFVDFMRKNKLATKSDYELLEKVKLSILKSDDNLDKSLKNTIETNTILTKLFNGKKESIFKIEKKINNINNYIEILKQSNAEVKEYENYLKTLEKNKNYLKEYAKNRFENLKISISKNKNKLPLNAYIIQEYKKGCEYLNIKDDLNLTSVKIDKINFGGINKTKNNKKDLKI</sequence>
<feature type="coiled-coil region" evidence="1">
    <location>
        <begin position="250"/>
        <end position="277"/>
    </location>
</feature>
<accession>A0A4Q9JTD7</accession>
<organism evidence="3 4">
    <name type="scientific">Campylobacter novaezeelandiae</name>
    <dbReference type="NCBI Taxonomy" id="2267891"/>
    <lineage>
        <taxon>Bacteria</taxon>
        <taxon>Pseudomonadati</taxon>
        <taxon>Campylobacterota</taxon>
        <taxon>Epsilonproteobacteria</taxon>
        <taxon>Campylobacterales</taxon>
        <taxon>Campylobacteraceae</taxon>
        <taxon>Campylobacter</taxon>
    </lineage>
</organism>
<evidence type="ECO:0000313" key="3">
    <source>
        <dbReference type="EMBL" id="TBR79556.1"/>
    </source>
</evidence>
<dbReference type="RefSeq" id="WP_131186864.1">
    <property type="nucleotide sequence ID" value="NZ_CP076659.1"/>
</dbReference>
<dbReference type="AlphaFoldDB" id="A0A4Q9JTD7"/>
<evidence type="ECO:0000259" key="2">
    <source>
        <dbReference type="Pfam" id="PF03432"/>
    </source>
</evidence>
<keyword evidence="4" id="KW-1185">Reference proteome</keyword>
<evidence type="ECO:0000313" key="4">
    <source>
        <dbReference type="Proteomes" id="UP000292583"/>
    </source>
</evidence>
<feature type="coiled-coil region" evidence="1">
    <location>
        <begin position="415"/>
        <end position="449"/>
    </location>
</feature>